<keyword evidence="8" id="KW-1185">Reference proteome</keyword>
<dbReference type="PANTHER" id="PTHR30055:SF234">
    <property type="entry name" value="HTH-TYPE TRANSCRIPTIONAL REGULATOR BETI"/>
    <property type="match status" value="1"/>
</dbReference>
<dbReference type="PANTHER" id="PTHR30055">
    <property type="entry name" value="HTH-TYPE TRANSCRIPTIONAL REGULATOR RUTR"/>
    <property type="match status" value="1"/>
</dbReference>
<name>A0ABP3T135_9SPHN</name>
<dbReference type="RefSeq" id="WP_163958351.1">
    <property type="nucleotide sequence ID" value="NZ_BAAAES010000009.1"/>
</dbReference>
<dbReference type="PROSITE" id="PS50977">
    <property type="entry name" value="HTH_TETR_2"/>
    <property type="match status" value="1"/>
</dbReference>
<protein>
    <recommendedName>
        <fullName evidence="6">HTH tetR-type domain-containing protein</fullName>
    </recommendedName>
</protein>
<proteinExistence type="predicted"/>
<dbReference type="InterPro" id="IPR036271">
    <property type="entry name" value="Tet_transcr_reg_TetR-rel_C_sf"/>
</dbReference>
<dbReference type="InterPro" id="IPR050109">
    <property type="entry name" value="HTH-type_TetR-like_transc_reg"/>
</dbReference>
<evidence type="ECO:0000256" key="2">
    <source>
        <dbReference type="ARBA" id="ARBA00023125"/>
    </source>
</evidence>
<evidence type="ECO:0000256" key="3">
    <source>
        <dbReference type="ARBA" id="ARBA00023163"/>
    </source>
</evidence>
<comment type="caution">
    <text evidence="7">The sequence shown here is derived from an EMBL/GenBank/DDBJ whole genome shotgun (WGS) entry which is preliminary data.</text>
</comment>
<accession>A0ABP3T135</accession>
<feature type="region of interest" description="Disordered" evidence="5">
    <location>
        <begin position="1"/>
        <end position="21"/>
    </location>
</feature>
<evidence type="ECO:0000256" key="5">
    <source>
        <dbReference type="SAM" id="MobiDB-lite"/>
    </source>
</evidence>
<keyword evidence="2 4" id="KW-0238">DNA-binding</keyword>
<dbReference type="EMBL" id="BAAAES010000009">
    <property type="protein sequence ID" value="GAA0672946.1"/>
    <property type="molecule type" value="Genomic_DNA"/>
</dbReference>
<feature type="DNA-binding region" description="H-T-H motif" evidence="4">
    <location>
        <begin position="48"/>
        <end position="67"/>
    </location>
</feature>
<evidence type="ECO:0000313" key="8">
    <source>
        <dbReference type="Proteomes" id="UP001500238"/>
    </source>
</evidence>
<keyword evidence="1" id="KW-0805">Transcription regulation</keyword>
<gene>
    <name evidence="7" type="ORF">GCM10009102_25540</name>
</gene>
<feature type="domain" description="HTH tetR-type" evidence="6">
    <location>
        <begin position="25"/>
        <end position="85"/>
    </location>
</feature>
<sequence length="221" mass="24509">MDTSGAAMTTTIQRRAGRPRREEARAIETLILDRTIDALRDARYATLSIDALAQDIGVTKQTIYRRFPSKDALIDAAIQHRMDELYAFARDAADSTNEPIAALRTFTRHMFRLLLKPENIGLSIFINHASLTDAGFAMRQRHWHGMLMAPIICAVATAQKRGLLAAGDPSCMAHMLFDLMYGPVNRARIAPDSLTALDGLCEDGAFDHRFGAFLTLYGVRA</sequence>
<evidence type="ECO:0000256" key="1">
    <source>
        <dbReference type="ARBA" id="ARBA00023015"/>
    </source>
</evidence>
<evidence type="ECO:0000259" key="6">
    <source>
        <dbReference type="PROSITE" id="PS50977"/>
    </source>
</evidence>
<feature type="compositionally biased region" description="Polar residues" evidence="5">
    <location>
        <begin position="1"/>
        <end position="13"/>
    </location>
</feature>
<dbReference type="Pfam" id="PF00440">
    <property type="entry name" value="TetR_N"/>
    <property type="match status" value="1"/>
</dbReference>
<dbReference type="Gene3D" id="1.10.357.10">
    <property type="entry name" value="Tetracycline Repressor, domain 2"/>
    <property type="match status" value="1"/>
</dbReference>
<dbReference type="SUPFAM" id="SSF48498">
    <property type="entry name" value="Tetracyclin repressor-like, C-terminal domain"/>
    <property type="match status" value="1"/>
</dbReference>
<keyword evidence="3" id="KW-0804">Transcription</keyword>
<evidence type="ECO:0000313" key="7">
    <source>
        <dbReference type="EMBL" id="GAA0672946.1"/>
    </source>
</evidence>
<dbReference type="SUPFAM" id="SSF46689">
    <property type="entry name" value="Homeodomain-like"/>
    <property type="match status" value="1"/>
</dbReference>
<dbReference type="Proteomes" id="UP001500238">
    <property type="component" value="Unassembled WGS sequence"/>
</dbReference>
<reference evidence="8" key="1">
    <citation type="journal article" date="2019" name="Int. J. Syst. Evol. Microbiol.">
        <title>The Global Catalogue of Microorganisms (GCM) 10K type strain sequencing project: providing services to taxonomists for standard genome sequencing and annotation.</title>
        <authorList>
            <consortium name="The Broad Institute Genomics Platform"/>
            <consortium name="The Broad Institute Genome Sequencing Center for Infectious Disease"/>
            <person name="Wu L."/>
            <person name="Ma J."/>
        </authorList>
    </citation>
    <scope>NUCLEOTIDE SEQUENCE [LARGE SCALE GENOMIC DNA]</scope>
    <source>
        <strain evidence="8">JCM 14603</strain>
    </source>
</reference>
<dbReference type="InterPro" id="IPR001647">
    <property type="entry name" value="HTH_TetR"/>
</dbReference>
<organism evidence="7 8">
    <name type="scientific">Sphingomonas insulae</name>
    <dbReference type="NCBI Taxonomy" id="424800"/>
    <lineage>
        <taxon>Bacteria</taxon>
        <taxon>Pseudomonadati</taxon>
        <taxon>Pseudomonadota</taxon>
        <taxon>Alphaproteobacteria</taxon>
        <taxon>Sphingomonadales</taxon>
        <taxon>Sphingomonadaceae</taxon>
        <taxon>Sphingomonas</taxon>
    </lineage>
</organism>
<dbReference type="InterPro" id="IPR009057">
    <property type="entry name" value="Homeodomain-like_sf"/>
</dbReference>
<evidence type="ECO:0000256" key="4">
    <source>
        <dbReference type="PROSITE-ProRule" id="PRU00335"/>
    </source>
</evidence>